<dbReference type="PANTHER" id="PTHR22916">
    <property type="entry name" value="GLYCOSYLTRANSFERASE"/>
    <property type="match status" value="1"/>
</dbReference>
<dbReference type="EC" id="2.4.1.226" evidence="4"/>
<dbReference type="EC" id="2.4.1.175" evidence="4"/>
<dbReference type="AlphaFoldDB" id="A0A087CLW7"/>
<evidence type="ECO:0000313" key="4">
    <source>
        <dbReference type="EMBL" id="KFI84267.1"/>
    </source>
</evidence>
<dbReference type="Gene3D" id="3.90.550.10">
    <property type="entry name" value="Spore Coat Polysaccharide Biosynthesis Protein SpsA, Chain A"/>
    <property type="match status" value="1"/>
</dbReference>
<comment type="caution">
    <text evidence="4">The sequence shown here is derived from an EMBL/GenBank/DDBJ whole genome shotgun (WGS) entry which is preliminary data.</text>
</comment>
<gene>
    <name evidence="4" type="ORF">BPSY_0145</name>
</gene>
<keyword evidence="2 4" id="KW-0808">Transferase</keyword>
<organism evidence="4 5">
    <name type="scientific">Bifidobacterium psychraerophilum</name>
    <dbReference type="NCBI Taxonomy" id="218140"/>
    <lineage>
        <taxon>Bacteria</taxon>
        <taxon>Bacillati</taxon>
        <taxon>Actinomycetota</taxon>
        <taxon>Actinomycetes</taxon>
        <taxon>Bifidobacteriales</taxon>
        <taxon>Bifidobacteriaceae</taxon>
        <taxon>Bifidobacterium</taxon>
    </lineage>
</organism>
<proteinExistence type="predicted"/>
<reference evidence="4 5" key="1">
    <citation type="submission" date="2014-03" db="EMBL/GenBank/DDBJ databases">
        <title>Genomics of Bifidobacteria.</title>
        <authorList>
            <person name="Ventura M."/>
            <person name="Milani C."/>
            <person name="Lugli G.A."/>
        </authorList>
    </citation>
    <scope>NUCLEOTIDE SEQUENCE [LARGE SCALE GENOMIC DNA]</scope>
    <source>
        <strain evidence="4 5">LMG 21775</strain>
    </source>
</reference>
<sequence>MTMSELKPLVSVIVPVYNSHRYLRYCIDSIVQQSYSRLQILLVDDGSTDSSPRICDEYAAHDERIRVIHQVNSGIAGAQNTGLDAAEGDYIAFCDNDDIMHRNNIEILLHALEIAGADMSKGRWKQIGVSSLSATARCSAHQSVENPNLSVITDSLHAYQTVFCKSLRLLGGSRVEARYFNEANWCRLYKKEIWDGLRFVTGHYAQDIRMAGPLYARMSRVVDVDKILYYWLQEPESVTHSKRDFSFWHDNVTAAIANYRFTLSMGLVPYRNYFGMVSSMKDERTGMAGKATEDPFIRAQIEDDAADVSALTRELGIFHRCLCNMLVALRRLENKFYDSHVHSLN</sequence>
<evidence type="ECO:0000259" key="3">
    <source>
        <dbReference type="Pfam" id="PF00535"/>
    </source>
</evidence>
<accession>A0A087CLW7</accession>
<name>A0A087CLW7_9BIFI</name>
<dbReference type="EMBL" id="JGZI01000002">
    <property type="protein sequence ID" value="KFI84267.1"/>
    <property type="molecule type" value="Genomic_DNA"/>
</dbReference>
<dbReference type="STRING" id="218140.BPSY_0145"/>
<dbReference type="Proteomes" id="UP000029050">
    <property type="component" value="Unassembled WGS sequence"/>
</dbReference>
<evidence type="ECO:0000313" key="5">
    <source>
        <dbReference type="Proteomes" id="UP000029050"/>
    </source>
</evidence>
<dbReference type="GO" id="GO:0050510">
    <property type="term" value="F:N-acetylgalactosaminyl-proteoglycan 3-beta-glucuronosyltransferase activity"/>
    <property type="evidence" value="ECO:0007669"/>
    <property type="project" value="UniProtKB-EC"/>
</dbReference>
<protein>
    <submittedName>
        <fullName evidence="4">Glycosyltransferase involved in cell wall biogenesis</fullName>
        <ecNumber evidence="4">2.4.1.175</ecNumber>
        <ecNumber evidence="4">2.4.1.226</ecNumber>
    </submittedName>
</protein>
<dbReference type="InterPro" id="IPR001173">
    <property type="entry name" value="Glyco_trans_2-like"/>
</dbReference>
<keyword evidence="1 4" id="KW-0328">Glycosyltransferase</keyword>
<dbReference type="SUPFAM" id="SSF53448">
    <property type="entry name" value="Nucleotide-diphospho-sugar transferases"/>
    <property type="match status" value="1"/>
</dbReference>
<dbReference type="Pfam" id="PF00535">
    <property type="entry name" value="Glycos_transf_2"/>
    <property type="match status" value="1"/>
</dbReference>
<dbReference type="CDD" id="cd00761">
    <property type="entry name" value="Glyco_tranf_GTA_type"/>
    <property type="match status" value="1"/>
</dbReference>
<dbReference type="PANTHER" id="PTHR22916:SF51">
    <property type="entry name" value="GLYCOSYLTRANSFERASE EPSH-RELATED"/>
    <property type="match status" value="1"/>
</dbReference>
<dbReference type="InterPro" id="IPR029044">
    <property type="entry name" value="Nucleotide-diphossugar_trans"/>
</dbReference>
<evidence type="ECO:0000256" key="1">
    <source>
        <dbReference type="ARBA" id="ARBA00022676"/>
    </source>
</evidence>
<dbReference type="GO" id="GO:0047238">
    <property type="term" value="F:glucuronosyl-N-acetylgalactosaminyl-proteoglycan 4-beta-N-acetylgalactosaminyltransferase activity"/>
    <property type="evidence" value="ECO:0007669"/>
    <property type="project" value="UniProtKB-EC"/>
</dbReference>
<keyword evidence="5" id="KW-1185">Reference proteome</keyword>
<feature type="domain" description="Glycosyltransferase 2-like" evidence="3">
    <location>
        <begin position="11"/>
        <end position="131"/>
    </location>
</feature>
<evidence type="ECO:0000256" key="2">
    <source>
        <dbReference type="ARBA" id="ARBA00022679"/>
    </source>
</evidence>
<dbReference type="eggNOG" id="COG1215">
    <property type="taxonomic scope" value="Bacteria"/>
</dbReference>